<dbReference type="AlphaFoldDB" id="A0A8B3CT73"/>
<gene>
    <name evidence="1" type="ORF">DLM78_00160</name>
</gene>
<organism evidence="1 2">
    <name type="scientific">Leptospira stimsonii</name>
    <dbReference type="NCBI Taxonomy" id="2202203"/>
    <lineage>
        <taxon>Bacteria</taxon>
        <taxon>Pseudomonadati</taxon>
        <taxon>Spirochaetota</taxon>
        <taxon>Spirochaetia</taxon>
        <taxon>Leptospirales</taxon>
        <taxon>Leptospiraceae</taxon>
        <taxon>Leptospira</taxon>
    </lineage>
</organism>
<protein>
    <submittedName>
        <fullName evidence="1">Uncharacterized protein</fullName>
    </submittedName>
</protein>
<evidence type="ECO:0000313" key="2">
    <source>
        <dbReference type="Proteomes" id="UP000266669"/>
    </source>
</evidence>
<reference evidence="2" key="1">
    <citation type="submission" date="2018-05" db="EMBL/GenBank/DDBJ databases">
        <title>Leptospira yasudae sp. nov. and Leptospira stimsonii sp. nov., two pathogenic species of the genus Leptospira isolated from environmental sources.</title>
        <authorList>
            <person name="Casanovas-Massana A."/>
            <person name="Hamond C."/>
            <person name="Santos L.A."/>
            <person name="Hacker K.P."/>
            <person name="Balassiano I."/>
            <person name="Medeiros M.A."/>
            <person name="Reis M.G."/>
            <person name="Ko A.I."/>
            <person name="Wunder E.A."/>
        </authorList>
    </citation>
    <scope>NUCLEOTIDE SEQUENCE [LARGE SCALE GENOMIC DNA]</scope>
    <source>
        <strain evidence="2">AMB6-RJ</strain>
    </source>
</reference>
<evidence type="ECO:0000313" key="1">
    <source>
        <dbReference type="EMBL" id="RHX87476.1"/>
    </source>
</evidence>
<dbReference type="EMBL" id="QHCS01000001">
    <property type="protein sequence ID" value="RHX87476.1"/>
    <property type="molecule type" value="Genomic_DNA"/>
</dbReference>
<accession>A0A8B3CT73</accession>
<comment type="caution">
    <text evidence="1">The sequence shown here is derived from an EMBL/GenBank/DDBJ whole genome shotgun (WGS) entry which is preliminary data.</text>
</comment>
<proteinExistence type="predicted"/>
<dbReference type="Proteomes" id="UP000266669">
    <property type="component" value="Unassembled WGS sequence"/>
</dbReference>
<sequence>MNKRSESFEFLFKKIICTHSLRFIGKNLGTPFAETQHKGWNPSEARTIAQIVLAHRILEFLKELFPQPSYTF</sequence>
<name>A0A8B3CT73_9LEPT</name>